<sequence length="94" mass="10239">MHGPFRGKCAPCTRVGRRGAGARNRPARSVQSRNVLVNCRLQPASATVTRIHHARRVFEGGFRCAESKDGRDIADGSPRHLSRAGYRRGVGCPS</sequence>
<name>A0A0K1QDF0_9BACT</name>
<feature type="compositionally biased region" description="Basic and acidic residues" evidence="1">
    <location>
        <begin position="69"/>
        <end position="78"/>
    </location>
</feature>
<dbReference type="Proteomes" id="UP000064967">
    <property type="component" value="Chromosome"/>
</dbReference>
<dbReference type="EMBL" id="CP012333">
    <property type="protein sequence ID" value="AKV03697.1"/>
    <property type="molecule type" value="Genomic_DNA"/>
</dbReference>
<protein>
    <submittedName>
        <fullName evidence="2">Uncharacterized protein</fullName>
    </submittedName>
</protein>
<feature type="region of interest" description="Disordered" evidence="1">
    <location>
        <begin position="69"/>
        <end position="94"/>
    </location>
</feature>
<evidence type="ECO:0000313" key="3">
    <source>
        <dbReference type="Proteomes" id="UP000064967"/>
    </source>
</evidence>
<dbReference type="AlphaFoldDB" id="A0A0K1QDF0"/>
<evidence type="ECO:0000256" key="1">
    <source>
        <dbReference type="SAM" id="MobiDB-lite"/>
    </source>
</evidence>
<keyword evidence="3" id="KW-1185">Reference proteome</keyword>
<evidence type="ECO:0000313" key="2">
    <source>
        <dbReference type="EMBL" id="AKV03697.1"/>
    </source>
</evidence>
<organism evidence="2 3">
    <name type="scientific">Labilithrix luteola</name>
    <dbReference type="NCBI Taxonomy" id="1391654"/>
    <lineage>
        <taxon>Bacteria</taxon>
        <taxon>Pseudomonadati</taxon>
        <taxon>Myxococcota</taxon>
        <taxon>Polyangia</taxon>
        <taxon>Polyangiales</taxon>
        <taxon>Labilitrichaceae</taxon>
        <taxon>Labilithrix</taxon>
    </lineage>
</organism>
<proteinExistence type="predicted"/>
<accession>A0A0K1QDF0</accession>
<dbReference type="KEGG" id="llu:AKJ09_10360"/>
<reference evidence="2 3" key="1">
    <citation type="submission" date="2015-08" db="EMBL/GenBank/DDBJ databases">
        <authorList>
            <person name="Babu N.S."/>
            <person name="Beckwith C.J."/>
            <person name="Beseler K.G."/>
            <person name="Brison A."/>
            <person name="Carone J.V."/>
            <person name="Caskin T.P."/>
            <person name="Diamond M."/>
            <person name="Durham M.E."/>
            <person name="Foxe J.M."/>
            <person name="Go M."/>
            <person name="Henderson B.A."/>
            <person name="Jones I.B."/>
            <person name="McGettigan J.A."/>
            <person name="Micheletti S.J."/>
            <person name="Nasrallah M.E."/>
            <person name="Ortiz D."/>
            <person name="Piller C.R."/>
            <person name="Privatt S.R."/>
            <person name="Schneider S.L."/>
            <person name="Sharp S."/>
            <person name="Smith T.C."/>
            <person name="Stanton J.D."/>
            <person name="Ullery H.E."/>
            <person name="Wilson R.J."/>
            <person name="Serrano M.G."/>
            <person name="Buck G."/>
            <person name="Lee V."/>
            <person name="Wang Y."/>
            <person name="Carvalho R."/>
            <person name="Voegtly L."/>
            <person name="Shi R."/>
            <person name="Duckworth R."/>
            <person name="Johnson A."/>
            <person name="Loviza R."/>
            <person name="Walstead R."/>
            <person name="Shah Z."/>
            <person name="Kiflezghi M."/>
            <person name="Wade K."/>
            <person name="Ball S.L."/>
            <person name="Bradley K.W."/>
            <person name="Asai D.J."/>
            <person name="Bowman C.A."/>
            <person name="Russell D.A."/>
            <person name="Pope W.H."/>
            <person name="Jacobs-Sera D."/>
            <person name="Hendrix R.W."/>
            <person name="Hatfull G.F."/>
        </authorList>
    </citation>
    <scope>NUCLEOTIDE SEQUENCE [LARGE SCALE GENOMIC DNA]</scope>
    <source>
        <strain evidence="2 3">DSM 27648</strain>
    </source>
</reference>
<gene>
    <name evidence="2" type="ORF">AKJ09_10360</name>
</gene>